<proteinExistence type="predicted"/>
<protein>
    <recommendedName>
        <fullName evidence="4">DUF3784 domain-containing protein</fullName>
    </recommendedName>
</protein>
<dbReference type="Proteomes" id="UP000823844">
    <property type="component" value="Unassembled WGS sequence"/>
</dbReference>
<feature type="transmembrane region" description="Helical" evidence="1">
    <location>
        <begin position="43"/>
        <end position="63"/>
    </location>
</feature>
<accession>A0A9E2NT14</accession>
<feature type="transmembrane region" description="Helical" evidence="1">
    <location>
        <begin position="6"/>
        <end position="22"/>
    </location>
</feature>
<gene>
    <name evidence="2" type="ORF">H9806_00675</name>
</gene>
<evidence type="ECO:0000313" key="3">
    <source>
        <dbReference type="Proteomes" id="UP000823844"/>
    </source>
</evidence>
<sequence>MVIKLAVGAFIVLLLLTALYMWHQRNGIFLTFDAGSDQKLSKTLSYTSIALLIESVIGVFILFLGNKYLNLITLALASLTLIIFSIFFNQKN</sequence>
<keyword evidence="1" id="KW-0472">Membrane</keyword>
<dbReference type="EMBL" id="JAHLFT010000010">
    <property type="protein sequence ID" value="MBU3827687.1"/>
    <property type="molecule type" value="Genomic_DNA"/>
</dbReference>
<keyword evidence="1" id="KW-0812">Transmembrane</keyword>
<comment type="caution">
    <text evidence="2">The sequence shown here is derived from an EMBL/GenBank/DDBJ whole genome shotgun (WGS) entry which is preliminary data.</text>
</comment>
<organism evidence="2 3">
    <name type="scientific">Candidatus Lactobacillus pullistercoris</name>
    <dbReference type="NCBI Taxonomy" id="2838636"/>
    <lineage>
        <taxon>Bacteria</taxon>
        <taxon>Bacillati</taxon>
        <taxon>Bacillota</taxon>
        <taxon>Bacilli</taxon>
        <taxon>Lactobacillales</taxon>
        <taxon>Lactobacillaceae</taxon>
        <taxon>Lactobacillus</taxon>
    </lineage>
</organism>
<reference evidence="2" key="2">
    <citation type="submission" date="2021-04" db="EMBL/GenBank/DDBJ databases">
        <authorList>
            <person name="Gilroy R."/>
        </authorList>
    </citation>
    <scope>NUCLEOTIDE SEQUENCE</scope>
    <source>
        <strain evidence="2">F6-686</strain>
    </source>
</reference>
<dbReference type="AlphaFoldDB" id="A0A9E2NT14"/>
<feature type="transmembrane region" description="Helical" evidence="1">
    <location>
        <begin position="69"/>
        <end position="88"/>
    </location>
</feature>
<evidence type="ECO:0000313" key="2">
    <source>
        <dbReference type="EMBL" id="MBU3827687.1"/>
    </source>
</evidence>
<reference evidence="2" key="1">
    <citation type="journal article" date="2021" name="PeerJ">
        <title>Extensive microbial diversity within the chicken gut microbiome revealed by metagenomics and culture.</title>
        <authorList>
            <person name="Gilroy R."/>
            <person name="Ravi A."/>
            <person name="Getino M."/>
            <person name="Pursley I."/>
            <person name="Horton D.L."/>
            <person name="Alikhan N.F."/>
            <person name="Baker D."/>
            <person name="Gharbi K."/>
            <person name="Hall N."/>
            <person name="Watson M."/>
            <person name="Adriaenssens E.M."/>
            <person name="Foster-Nyarko E."/>
            <person name="Jarju S."/>
            <person name="Secka A."/>
            <person name="Antonio M."/>
            <person name="Oren A."/>
            <person name="Chaudhuri R.R."/>
            <person name="La Ragione R."/>
            <person name="Hildebrand F."/>
            <person name="Pallen M.J."/>
        </authorList>
    </citation>
    <scope>NUCLEOTIDE SEQUENCE</scope>
    <source>
        <strain evidence="2">F6-686</strain>
    </source>
</reference>
<evidence type="ECO:0008006" key="4">
    <source>
        <dbReference type="Google" id="ProtNLM"/>
    </source>
</evidence>
<keyword evidence="1" id="KW-1133">Transmembrane helix</keyword>
<evidence type="ECO:0000256" key="1">
    <source>
        <dbReference type="SAM" id="Phobius"/>
    </source>
</evidence>
<name>A0A9E2NT14_9LACO</name>